<sequence>MPPEPSHLPLASRFDLTRFAVRPAMEIGHHASATRWLATDLTPPPAPPHDPAMLRIRGKKVKFRMSF</sequence>
<organism evidence="1 2">
    <name type="scientific">Sphingomonas oryzagri</name>
    <dbReference type="NCBI Taxonomy" id="3042314"/>
    <lineage>
        <taxon>Bacteria</taxon>
        <taxon>Pseudomonadati</taxon>
        <taxon>Pseudomonadota</taxon>
        <taxon>Alphaproteobacteria</taxon>
        <taxon>Sphingomonadales</taxon>
        <taxon>Sphingomonadaceae</taxon>
        <taxon>Sphingomonas</taxon>
    </lineage>
</organism>
<evidence type="ECO:0000313" key="2">
    <source>
        <dbReference type="Proteomes" id="UP001160625"/>
    </source>
</evidence>
<dbReference type="Proteomes" id="UP001160625">
    <property type="component" value="Unassembled WGS sequence"/>
</dbReference>
<comment type="caution">
    <text evidence="1">The sequence shown here is derived from an EMBL/GenBank/DDBJ whole genome shotgun (WGS) entry which is preliminary data.</text>
</comment>
<protein>
    <submittedName>
        <fullName evidence="1">Uncharacterized protein</fullName>
    </submittedName>
</protein>
<keyword evidence="2" id="KW-1185">Reference proteome</keyword>
<dbReference type="RefSeq" id="WP_281046358.1">
    <property type="nucleotide sequence ID" value="NZ_JARYGZ010000005.1"/>
</dbReference>
<gene>
    <name evidence="1" type="ORF">QGN17_19965</name>
</gene>
<name>A0ABT6N7F7_9SPHN</name>
<evidence type="ECO:0000313" key="1">
    <source>
        <dbReference type="EMBL" id="MDH7641020.1"/>
    </source>
</evidence>
<dbReference type="EMBL" id="JARYGZ010000005">
    <property type="protein sequence ID" value="MDH7641020.1"/>
    <property type="molecule type" value="Genomic_DNA"/>
</dbReference>
<proteinExistence type="predicted"/>
<accession>A0ABT6N7F7</accession>
<reference evidence="1" key="1">
    <citation type="submission" date="2023-04" db="EMBL/GenBank/DDBJ databases">
        <title>Sphingomonas sp. MAHUQ-71 isolated from rice field.</title>
        <authorList>
            <person name="Huq M.A."/>
        </authorList>
    </citation>
    <scope>NUCLEOTIDE SEQUENCE</scope>
    <source>
        <strain evidence="1">MAHUQ-71</strain>
    </source>
</reference>